<dbReference type="OrthoDB" id="6415790at2759"/>
<evidence type="ECO:0000256" key="3">
    <source>
        <dbReference type="ARBA" id="ARBA00022692"/>
    </source>
</evidence>
<protein>
    <submittedName>
        <fullName evidence="7">Uncharacterized protein</fullName>
    </submittedName>
</protein>
<evidence type="ECO:0000313" key="7">
    <source>
        <dbReference type="EMBL" id="CAF0751929.1"/>
    </source>
</evidence>
<dbReference type="SUPFAM" id="SSF103473">
    <property type="entry name" value="MFS general substrate transporter"/>
    <property type="match status" value="1"/>
</dbReference>
<proteinExistence type="predicted"/>
<sequence length="109" mass="12799">MDDSYQFNGFILYFIMFLVQFQLFFSGVLTTFTFTLMMEISFMAPKNIQASHFSLIATCEVFGKLLFQPLISFYTDTFGYTYAFILFVILYSICPINFKFKPKSILKMN</sequence>
<keyword evidence="5 6" id="KW-0472">Membrane</keyword>
<comment type="caution">
    <text evidence="7">The sequence shown here is derived from an EMBL/GenBank/DDBJ whole genome shotgun (WGS) entry which is preliminary data.</text>
</comment>
<dbReference type="GO" id="GO:0016020">
    <property type="term" value="C:membrane"/>
    <property type="evidence" value="ECO:0007669"/>
    <property type="project" value="UniProtKB-SubCell"/>
</dbReference>
<evidence type="ECO:0000256" key="2">
    <source>
        <dbReference type="ARBA" id="ARBA00022448"/>
    </source>
</evidence>
<feature type="transmembrane region" description="Helical" evidence="6">
    <location>
        <begin position="50"/>
        <end position="67"/>
    </location>
</feature>
<keyword evidence="2" id="KW-0813">Transport</keyword>
<evidence type="ECO:0000256" key="6">
    <source>
        <dbReference type="SAM" id="Phobius"/>
    </source>
</evidence>
<keyword evidence="4 6" id="KW-1133">Transmembrane helix</keyword>
<dbReference type="Proteomes" id="UP000663879">
    <property type="component" value="Unassembled WGS sequence"/>
</dbReference>
<keyword evidence="3 6" id="KW-0812">Transmembrane</keyword>
<dbReference type="PANTHER" id="PTHR12778">
    <property type="entry name" value="SOLUTE CARRIER FAMILY 33 ACETYL-COA TRANSPORTER -RELATED"/>
    <property type="match status" value="1"/>
</dbReference>
<dbReference type="PANTHER" id="PTHR12778:SF10">
    <property type="entry name" value="MAJOR FACILITATOR SUPERFAMILY DOMAIN-CONTAINING PROTEIN 3"/>
    <property type="match status" value="1"/>
</dbReference>
<dbReference type="InterPro" id="IPR004752">
    <property type="entry name" value="AmpG_permease/AT-1"/>
</dbReference>
<evidence type="ECO:0000256" key="1">
    <source>
        <dbReference type="ARBA" id="ARBA00004141"/>
    </source>
</evidence>
<evidence type="ECO:0000256" key="4">
    <source>
        <dbReference type="ARBA" id="ARBA00022989"/>
    </source>
</evidence>
<feature type="transmembrane region" description="Helical" evidence="6">
    <location>
        <begin position="12"/>
        <end position="38"/>
    </location>
</feature>
<feature type="transmembrane region" description="Helical" evidence="6">
    <location>
        <begin position="79"/>
        <end position="98"/>
    </location>
</feature>
<dbReference type="AlphaFoldDB" id="A0A813P9M1"/>
<comment type="subcellular location">
    <subcellularLocation>
        <location evidence="1">Membrane</location>
        <topology evidence="1">Multi-pass membrane protein</topology>
    </subcellularLocation>
</comment>
<evidence type="ECO:0000313" key="8">
    <source>
        <dbReference type="Proteomes" id="UP000663879"/>
    </source>
</evidence>
<dbReference type="EMBL" id="CAJNOC010000373">
    <property type="protein sequence ID" value="CAF0751929.1"/>
    <property type="molecule type" value="Genomic_DNA"/>
</dbReference>
<dbReference type="InterPro" id="IPR036259">
    <property type="entry name" value="MFS_trans_sf"/>
</dbReference>
<evidence type="ECO:0000256" key="5">
    <source>
        <dbReference type="ARBA" id="ARBA00023136"/>
    </source>
</evidence>
<keyword evidence="8" id="KW-1185">Reference proteome</keyword>
<name>A0A813P9M1_9BILA</name>
<gene>
    <name evidence="7" type="ORF">OXX778_LOCUS3964</name>
</gene>
<organism evidence="7 8">
    <name type="scientific">Brachionus calyciflorus</name>
    <dbReference type="NCBI Taxonomy" id="104777"/>
    <lineage>
        <taxon>Eukaryota</taxon>
        <taxon>Metazoa</taxon>
        <taxon>Spiralia</taxon>
        <taxon>Gnathifera</taxon>
        <taxon>Rotifera</taxon>
        <taxon>Eurotatoria</taxon>
        <taxon>Monogononta</taxon>
        <taxon>Pseudotrocha</taxon>
        <taxon>Ploima</taxon>
        <taxon>Brachionidae</taxon>
        <taxon>Brachionus</taxon>
    </lineage>
</organism>
<reference evidence="7" key="1">
    <citation type="submission" date="2021-02" db="EMBL/GenBank/DDBJ databases">
        <authorList>
            <person name="Nowell W R."/>
        </authorList>
    </citation>
    <scope>NUCLEOTIDE SEQUENCE</scope>
    <source>
        <strain evidence="7">Ploen Becks lab</strain>
    </source>
</reference>
<accession>A0A813P9M1</accession>